<gene>
    <name evidence="1" type="ORF">Gotri_026474</name>
</gene>
<reference evidence="1 2" key="1">
    <citation type="journal article" date="2019" name="Genome Biol. Evol.">
        <title>Insights into the evolution of the New World diploid cottons (Gossypium, subgenus Houzingenia) based on genome sequencing.</title>
        <authorList>
            <person name="Grover C.E."/>
            <person name="Arick M.A. 2nd"/>
            <person name="Thrash A."/>
            <person name="Conover J.L."/>
            <person name="Sanders W.S."/>
            <person name="Peterson D.G."/>
            <person name="Frelichowski J.E."/>
            <person name="Scheffler J.A."/>
            <person name="Scheffler B.E."/>
            <person name="Wendel J.F."/>
        </authorList>
    </citation>
    <scope>NUCLEOTIDE SEQUENCE [LARGE SCALE GENOMIC DNA]</scope>
    <source>
        <strain evidence="1">8</strain>
        <tissue evidence="1">Leaf</tissue>
    </source>
</reference>
<dbReference type="Proteomes" id="UP000593568">
    <property type="component" value="Unassembled WGS sequence"/>
</dbReference>
<organism evidence="1 2">
    <name type="scientific">Gossypium trilobum</name>
    <dbReference type="NCBI Taxonomy" id="34281"/>
    <lineage>
        <taxon>Eukaryota</taxon>
        <taxon>Viridiplantae</taxon>
        <taxon>Streptophyta</taxon>
        <taxon>Embryophyta</taxon>
        <taxon>Tracheophyta</taxon>
        <taxon>Spermatophyta</taxon>
        <taxon>Magnoliopsida</taxon>
        <taxon>eudicotyledons</taxon>
        <taxon>Gunneridae</taxon>
        <taxon>Pentapetalae</taxon>
        <taxon>rosids</taxon>
        <taxon>malvids</taxon>
        <taxon>Malvales</taxon>
        <taxon>Malvaceae</taxon>
        <taxon>Malvoideae</taxon>
        <taxon>Gossypium</taxon>
    </lineage>
</organism>
<comment type="caution">
    <text evidence="1">The sequence shown here is derived from an EMBL/GenBank/DDBJ whole genome shotgun (WGS) entry which is preliminary data.</text>
</comment>
<sequence>MIRHVRLCLLKEIDSRGRWVDDLNATVEQLYKEQ</sequence>
<evidence type="ECO:0000313" key="1">
    <source>
        <dbReference type="EMBL" id="MBA0786855.1"/>
    </source>
</evidence>
<evidence type="ECO:0000313" key="2">
    <source>
        <dbReference type="Proteomes" id="UP000593568"/>
    </source>
</evidence>
<dbReference type="AlphaFoldDB" id="A0A7J9FQL3"/>
<keyword evidence="2" id="KW-1185">Reference proteome</keyword>
<protein>
    <submittedName>
        <fullName evidence="1">Uncharacterized protein</fullName>
    </submittedName>
</protein>
<name>A0A7J9FQL3_9ROSI</name>
<dbReference type="EMBL" id="JABEZW010224698">
    <property type="protein sequence ID" value="MBA0786855.1"/>
    <property type="molecule type" value="Genomic_DNA"/>
</dbReference>
<accession>A0A7J9FQL3</accession>
<proteinExistence type="predicted"/>
<feature type="non-terminal residue" evidence="1">
    <location>
        <position position="34"/>
    </location>
</feature>